<dbReference type="PANTHER" id="PTHR14413:SF16">
    <property type="entry name" value="LARGE RIBOSOMAL SUBUNIT PROTEIN BL17M"/>
    <property type="match status" value="1"/>
</dbReference>
<dbReference type="SUPFAM" id="SSF64263">
    <property type="entry name" value="Prokaryotic ribosomal protein L17"/>
    <property type="match status" value="1"/>
</dbReference>
<dbReference type="PANTHER" id="PTHR14413">
    <property type="entry name" value="RIBOSOMAL PROTEIN L17"/>
    <property type="match status" value="1"/>
</dbReference>
<dbReference type="InterPro" id="IPR047859">
    <property type="entry name" value="Ribosomal_bL17_CS"/>
</dbReference>
<accession>A0ABR4F152</accession>
<keyword evidence="7" id="KW-1185">Reference proteome</keyword>
<evidence type="ECO:0000313" key="7">
    <source>
        <dbReference type="Proteomes" id="UP001600888"/>
    </source>
</evidence>
<organism evidence="6 7">
    <name type="scientific">Diaporthe vaccinii</name>
    <dbReference type="NCBI Taxonomy" id="105482"/>
    <lineage>
        <taxon>Eukaryota</taxon>
        <taxon>Fungi</taxon>
        <taxon>Dikarya</taxon>
        <taxon>Ascomycota</taxon>
        <taxon>Pezizomycotina</taxon>
        <taxon>Sordariomycetes</taxon>
        <taxon>Sordariomycetidae</taxon>
        <taxon>Diaporthales</taxon>
        <taxon>Diaporthaceae</taxon>
        <taxon>Diaporthe</taxon>
        <taxon>Diaporthe eres species complex</taxon>
    </lineage>
</organism>
<sequence>MEWELPPAAPAAPSRKFATAFRVSLIDRLQTSTIHSRPTNPASNRPLRRQQTTAPAVATVKMAGGHMKFRTLGRNSSHRQALLRNLVTSLVKQESIQTTWPKAKEAQRLADKLITLAKRNNETSRREAQSILYTPDALLPKLFGELRERYLARPGGYTRVLRTEPKDRADQAPSAILELVDGQRDMRFAMTAATVARDEVLGRDSAHITKMNVKKVTAFRQDGEHVFRALVDEIKERDGEAIQERAEKDRHAQDSLYKFHIDRPRLKRRRSGVQQATEESELD</sequence>
<comment type="similarity">
    <text evidence="1 4">Belongs to the bacterial ribosomal protein bL17 family.</text>
</comment>
<dbReference type="NCBIfam" id="TIGR00059">
    <property type="entry name" value="L17"/>
    <property type="match status" value="1"/>
</dbReference>
<evidence type="ECO:0000256" key="1">
    <source>
        <dbReference type="ARBA" id="ARBA00008777"/>
    </source>
</evidence>
<keyword evidence="3 4" id="KW-0687">Ribonucleoprotein</keyword>
<feature type="region of interest" description="Disordered" evidence="5">
    <location>
        <begin position="243"/>
        <end position="283"/>
    </location>
</feature>
<name>A0ABR4F152_9PEZI</name>
<dbReference type="Proteomes" id="UP001600888">
    <property type="component" value="Unassembled WGS sequence"/>
</dbReference>
<feature type="compositionally biased region" description="Basic and acidic residues" evidence="5">
    <location>
        <begin position="243"/>
        <end position="264"/>
    </location>
</feature>
<dbReference type="InterPro" id="IPR036373">
    <property type="entry name" value="Ribosomal_bL17_sf"/>
</dbReference>
<dbReference type="Pfam" id="PF01196">
    <property type="entry name" value="Ribosomal_L17"/>
    <property type="match status" value="1"/>
</dbReference>
<gene>
    <name evidence="6" type="ORF">FJTKL_03808</name>
</gene>
<feature type="region of interest" description="Disordered" evidence="5">
    <location>
        <begin position="32"/>
        <end position="54"/>
    </location>
</feature>
<dbReference type="HAMAP" id="MF_01368">
    <property type="entry name" value="Ribosomal_bL17"/>
    <property type="match status" value="1"/>
</dbReference>
<evidence type="ECO:0000256" key="5">
    <source>
        <dbReference type="SAM" id="MobiDB-lite"/>
    </source>
</evidence>
<evidence type="ECO:0000256" key="3">
    <source>
        <dbReference type="ARBA" id="ARBA00023274"/>
    </source>
</evidence>
<evidence type="ECO:0000256" key="4">
    <source>
        <dbReference type="RuleBase" id="RU000660"/>
    </source>
</evidence>
<dbReference type="PROSITE" id="PS01167">
    <property type="entry name" value="RIBOSOMAL_L17"/>
    <property type="match status" value="1"/>
</dbReference>
<evidence type="ECO:0000256" key="2">
    <source>
        <dbReference type="ARBA" id="ARBA00022980"/>
    </source>
</evidence>
<protein>
    <recommendedName>
        <fullName evidence="8">50S ribosomal protein L17</fullName>
    </recommendedName>
</protein>
<evidence type="ECO:0008006" key="8">
    <source>
        <dbReference type="Google" id="ProtNLM"/>
    </source>
</evidence>
<reference evidence="6 7" key="1">
    <citation type="submission" date="2024-03" db="EMBL/GenBank/DDBJ databases">
        <title>A high-quality draft genome sequence of Diaporthe vaccinii, a causative agent of upright dieback and viscid rot disease in cranberry plants.</title>
        <authorList>
            <person name="Sarrasin M."/>
            <person name="Lang B.F."/>
            <person name="Burger G."/>
        </authorList>
    </citation>
    <scope>NUCLEOTIDE SEQUENCE [LARGE SCALE GENOMIC DNA]</scope>
    <source>
        <strain evidence="6 7">IS7</strain>
    </source>
</reference>
<keyword evidence="2 4" id="KW-0689">Ribosomal protein</keyword>
<dbReference type="EMBL" id="JBAWTH010000016">
    <property type="protein sequence ID" value="KAL2288420.1"/>
    <property type="molecule type" value="Genomic_DNA"/>
</dbReference>
<dbReference type="InterPro" id="IPR000456">
    <property type="entry name" value="Ribosomal_bL17"/>
</dbReference>
<dbReference type="Gene3D" id="3.90.1030.10">
    <property type="entry name" value="Ribosomal protein L17"/>
    <property type="match status" value="1"/>
</dbReference>
<comment type="caution">
    <text evidence="6">The sequence shown here is derived from an EMBL/GenBank/DDBJ whole genome shotgun (WGS) entry which is preliminary data.</text>
</comment>
<proteinExistence type="inferred from homology"/>
<evidence type="ECO:0000313" key="6">
    <source>
        <dbReference type="EMBL" id="KAL2288420.1"/>
    </source>
</evidence>